<evidence type="ECO:0000313" key="1">
    <source>
        <dbReference type="EMBL" id="RUM96957.1"/>
    </source>
</evidence>
<comment type="caution">
    <text evidence="1">The sequence shown here is derived from an EMBL/GenBank/DDBJ whole genome shotgun (WGS) entry which is preliminary data.</text>
</comment>
<dbReference type="Gene3D" id="6.10.250.730">
    <property type="match status" value="1"/>
</dbReference>
<name>A0A432V482_9HYPH</name>
<dbReference type="EMBL" id="RKST01000015">
    <property type="protein sequence ID" value="RUM96957.1"/>
    <property type="molecule type" value="Genomic_DNA"/>
</dbReference>
<accession>A0A432V482</accession>
<dbReference type="InterPro" id="IPR010385">
    <property type="entry name" value="DUF982"/>
</dbReference>
<protein>
    <submittedName>
        <fullName evidence="1">DUF982 domain-containing protein</fullName>
    </submittedName>
</protein>
<evidence type="ECO:0000313" key="2">
    <source>
        <dbReference type="Proteomes" id="UP000281647"/>
    </source>
</evidence>
<dbReference type="AlphaFoldDB" id="A0A432V482"/>
<dbReference type="Pfam" id="PF06169">
    <property type="entry name" value="DUF982"/>
    <property type="match status" value="1"/>
</dbReference>
<reference evidence="1 2" key="1">
    <citation type="submission" date="2018-11" db="EMBL/GenBank/DDBJ databases">
        <title>Pseudaminobacter arsenicus sp. nov., an arsenic-resistant bacterium isolated from arsenic-rich aquifers.</title>
        <authorList>
            <person name="Mu Y."/>
        </authorList>
    </citation>
    <scope>NUCLEOTIDE SEQUENCE [LARGE SCALE GENOMIC DNA]</scope>
    <source>
        <strain evidence="1 2">CB3</strain>
    </source>
</reference>
<proteinExistence type="predicted"/>
<gene>
    <name evidence="1" type="ORF">EET67_15585</name>
</gene>
<keyword evidence="2" id="KW-1185">Reference proteome</keyword>
<dbReference type="Proteomes" id="UP000281647">
    <property type="component" value="Unassembled WGS sequence"/>
</dbReference>
<sequence length="84" mass="9423">MEDVRFSTPIRLKLKASGERMVASAWEAIEVLQSHWPDWAQGRTYRSAYRACHDALDGLKSEHKARQAFVAAARRAGILAEPQG</sequence>
<dbReference type="OrthoDB" id="8098004at2"/>
<organism evidence="1 2">
    <name type="scientific">Borborobacter arsenicus</name>
    <dbReference type="NCBI Taxonomy" id="1851146"/>
    <lineage>
        <taxon>Bacteria</taxon>
        <taxon>Pseudomonadati</taxon>
        <taxon>Pseudomonadota</taxon>
        <taxon>Alphaproteobacteria</taxon>
        <taxon>Hyphomicrobiales</taxon>
        <taxon>Phyllobacteriaceae</taxon>
        <taxon>Borborobacter</taxon>
    </lineage>
</organism>
<dbReference type="RefSeq" id="WP_128627458.1">
    <property type="nucleotide sequence ID" value="NZ_RKST01000015.1"/>
</dbReference>